<dbReference type="InterPro" id="IPR002156">
    <property type="entry name" value="RNaseH_domain"/>
</dbReference>
<evidence type="ECO:0000259" key="4">
    <source>
        <dbReference type="Pfam" id="PF13456"/>
    </source>
</evidence>
<feature type="domain" description="Reverse transcriptase" evidence="2">
    <location>
        <begin position="789"/>
        <end position="887"/>
    </location>
</feature>
<evidence type="ECO:0000313" key="5">
    <source>
        <dbReference type="EMBL" id="SPD08507.1"/>
    </source>
</evidence>
<feature type="compositionally biased region" description="Basic and acidic residues" evidence="1">
    <location>
        <begin position="10"/>
        <end position="23"/>
    </location>
</feature>
<dbReference type="InterPro" id="IPR036397">
    <property type="entry name" value="RNaseH_sf"/>
</dbReference>
<feature type="compositionally biased region" description="Polar residues" evidence="1">
    <location>
        <begin position="291"/>
        <end position="301"/>
    </location>
</feature>
<dbReference type="EMBL" id="OIVN01003057">
    <property type="protein sequence ID" value="SPD08507.1"/>
    <property type="molecule type" value="Genomic_DNA"/>
</dbReference>
<sequence length="1328" mass="149572">MPLKLRQRRSQREVLVHTEHSHAESAANVQGQNPPQPPPSDPNREVSPTNLMLELIQSLQQNQSELVKAIKQLKEKDVGAKTLPQNEGGNQEKPHQDSGSHEKEATFVTMSDVANLLKQEREKNPKEPQLFVKRPPYPTELLKQPYPEKYIVPTFSRFDGRKGSALVHISKFIDSMEAYAGNGDLCLREFSKSLDDRAYTWYTTLPPGSVKVWEDMVELFCGKYFQTEEKITLVNLHTTKQASGEDLLRYIYRFHDISLDCYANYEEGELARKTALSVKPYIEKPKEKKSQPQVLTVSTVSNKRKKSSERSFEEPPPPVPCTLEEMMAILNKWVADGVVKLPKVSKKATEEDKKNPKFCYFHQYVHHSIVDAGLFEENFMRRFKTELWNSLKKNKGDVDMDEPVAANSAMTPVAIKTLQRNPRFRSLFNQLGLNPEACTAATEAIMAIAADSGAHCFTAETHASRAFLETTNAITFTDEDMEVQYPDHRRPLYLSATINEIQGAPMEIKGFSGVGEYIKGHIQLVLKVGPIVALTRFHVVDSVVPYHILLGRPWLHKHQLIPSTYHQCVKGRLNGKPIRIAANSTPFDQSESHFVEAALYDEITPVGEASLAKPKLVPARVSHNVCASVYRMGALFTAYEDTPEFADTAEAATTDPKISTKEELEVINLSSDPNVHRPVSISASLSVEERMHLVELLKEYQDVFAWQYDEMSGIDPKLVAHSLNVEPGTRPVVQPMRNLPSGGRSSNYSRGEEATFSWFYQANTAPMVVVQHSPCEEKEWPDPVLCGFSDAKKTAFRTPIGNFYYTVMPFGLKNAGATYQRTMTAMFHDMMHREIEDYVDDIVVKFKTRENHFGILKKVFERCRLYKLKMNPLKCAFRVSTGKFLGFLVHQRGIDVDPARASAIATMKPPTTHKELKSFLGKLSYTRRFIPGLAAVTSTFAPLLKKGAPFHWSTECQEAFEKLKKMIMGLNNLSIMLAVLLRMPQAIADLLAQFPGEDNSLISDEVLGEINEVFLAGLTDSVWTLKFDGSSTTASTGAGIFLYKDDGEAVTKSFKFDFPYSNDAAEYEAYLVGLAIAYEMGIKHLRVIDDSNLVIEPITESLKKEFEELSPDQEDWRVPIKAKLMSPVVAADLREIKDYTLISGDLYRRLPGGVLARCISIEEAKEKLPEVHEKTCGDGGTISLYCRLQQLGYFWPNMSVEAAEVMGKLKSTNRMLLWILSKMVFDYGNDWRAHLADVLWAYRSSPKTATGFKPFSLVYGTDTISPTKLVVPRPRVMQGSELELDANMCAEAHMADLEGLDEARDLAKAKSQRNYQKMANVYSKALRI</sequence>
<evidence type="ECO:0000256" key="1">
    <source>
        <dbReference type="SAM" id="MobiDB-lite"/>
    </source>
</evidence>
<dbReference type="PANTHER" id="PTHR37984:SF5">
    <property type="entry name" value="PROTEIN NYNRIN-LIKE"/>
    <property type="match status" value="1"/>
</dbReference>
<dbReference type="InterPro" id="IPR000477">
    <property type="entry name" value="RT_dom"/>
</dbReference>
<dbReference type="Pfam" id="PF13456">
    <property type="entry name" value="RVT_3"/>
    <property type="match status" value="1"/>
</dbReference>
<dbReference type="PANTHER" id="PTHR37984">
    <property type="entry name" value="PROTEIN CBG26694"/>
    <property type="match status" value="1"/>
</dbReference>
<evidence type="ECO:0000259" key="3">
    <source>
        <dbReference type="Pfam" id="PF03732"/>
    </source>
</evidence>
<feature type="compositionally biased region" description="Basic and acidic residues" evidence="1">
    <location>
        <begin position="90"/>
        <end position="102"/>
    </location>
</feature>
<gene>
    <name evidence="5" type="ORF">FSB_LOCUS36389</name>
</gene>
<dbReference type="Pfam" id="PF00078">
    <property type="entry name" value="RVT_1"/>
    <property type="match status" value="1"/>
</dbReference>
<dbReference type="Gene3D" id="3.30.70.270">
    <property type="match status" value="2"/>
</dbReference>
<dbReference type="InterPro" id="IPR005162">
    <property type="entry name" value="Retrotrans_gag_dom"/>
</dbReference>
<dbReference type="GO" id="GO:0004523">
    <property type="term" value="F:RNA-DNA hybrid ribonuclease activity"/>
    <property type="evidence" value="ECO:0007669"/>
    <property type="project" value="InterPro"/>
</dbReference>
<accession>A0A2N9H1V4</accession>
<feature type="domain" description="RNase H type-1" evidence="4">
    <location>
        <begin position="1027"/>
        <end position="1103"/>
    </location>
</feature>
<dbReference type="InterPro" id="IPR050951">
    <property type="entry name" value="Retrovirus_Pol_polyprotein"/>
</dbReference>
<feature type="region of interest" description="Disordered" evidence="1">
    <location>
        <begin position="1"/>
        <end position="49"/>
    </location>
</feature>
<dbReference type="FunFam" id="3.30.70.270:FF:000020">
    <property type="entry name" value="Transposon Tf2-6 polyprotein-like Protein"/>
    <property type="match status" value="1"/>
</dbReference>
<evidence type="ECO:0000259" key="2">
    <source>
        <dbReference type="Pfam" id="PF00078"/>
    </source>
</evidence>
<feature type="domain" description="Retrotransposon gag" evidence="3">
    <location>
        <begin position="190"/>
        <end position="263"/>
    </location>
</feature>
<name>A0A2N9H1V4_FAGSY</name>
<dbReference type="Pfam" id="PF03732">
    <property type="entry name" value="Retrotrans_gag"/>
    <property type="match status" value="1"/>
</dbReference>
<reference evidence="5" key="1">
    <citation type="submission" date="2018-02" db="EMBL/GenBank/DDBJ databases">
        <authorList>
            <person name="Cohen D.B."/>
            <person name="Kent A.D."/>
        </authorList>
    </citation>
    <scope>NUCLEOTIDE SEQUENCE</scope>
</reference>
<dbReference type="CDD" id="cd01647">
    <property type="entry name" value="RT_LTR"/>
    <property type="match status" value="1"/>
</dbReference>
<dbReference type="GO" id="GO:0003676">
    <property type="term" value="F:nucleic acid binding"/>
    <property type="evidence" value="ECO:0007669"/>
    <property type="project" value="InterPro"/>
</dbReference>
<feature type="region of interest" description="Disordered" evidence="1">
    <location>
        <begin position="287"/>
        <end position="317"/>
    </location>
</feature>
<dbReference type="InterPro" id="IPR043502">
    <property type="entry name" value="DNA/RNA_pol_sf"/>
</dbReference>
<dbReference type="InterPro" id="IPR043128">
    <property type="entry name" value="Rev_trsase/Diguanyl_cyclase"/>
</dbReference>
<feature type="region of interest" description="Disordered" evidence="1">
    <location>
        <begin position="81"/>
        <end position="102"/>
    </location>
</feature>
<proteinExistence type="predicted"/>
<feature type="region of interest" description="Disordered" evidence="1">
    <location>
        <begin position="119"/>
        <end position="138"/>
    </location>
</feature>
<protein>
    <submittedName>
        <fullName evidence="5">Uncharacterized protein</fullName>
    </submittedName>
</protein>
<organism evidence="5">
    <name type="scientific">Fagus sylvatica</name>
    <name type="common">Beechnut</name>
    <dbReference type="NCBI Taxonomy" id="28930"/>
    <lineage>
        <taxon>Eukaryota</taxon>
        <taxon>Viridiplantae</taxon>
        <taxon>Streptophyta</taxon>
        <taxon>Embryophyta</taxon>
        <taxon>Tracheophyta</taxon>
        <taxon>Spermatophyta</taxon>
        <taxon>Magnoliopsida</taxon>
        <taxon>eudicotyledons</taxon>
        <taxon>Gunneridae</taxon>
        <taxon>Pentapetalae</taxon>
        <taxon>rosids</taxon>
        <taxon>fabids</taxon>
        <taxon>Fagales</taxon>
        <taxon>Fagaceae</taxon>
        <taxon>Fagus</taxon>
    </lineage>
</organism>
<dbReference type="SUPFAM" id="SSF56672">
    <property type="entry name" value="DNA/RNA polymerases"/>
    <property type="match status" value="1"/>
</dbReference>
<dbReference type="Gene3D" id="3.30.420.10">
    <property type="entry name" value="Ribonuclease H-like superfamily/Ribonuclease H"/>
    <property type="match status" value="2"/>
</dbReference>